<dbReference type="Proteomes" id="UP000596661">
    <property type="component" value="Chromosome 8"/>
</dbReference>
<reference evidence="2" key="1">
    <citation type="submission" date="2018-11" db="EMBL/GenBank/DDBJ databases">
        <authorList>
            <person name="Grassa J C."/>
        </authorList>
    </citation>
    <scope>NUCLEOTIDE SEQUENCE [LARGE SCALE GENOMIC DNA]</scope>
</reference>
<keyword evidence="3" id="KW-1185">Reference proteome</keyword>
<evidence type="ECO:0000313" key="2">
    <source>
        <dbReference type="EnsemblPlants" id="cds.evm.model.08.597"/>
    </source>
</evidence>
<accession>A0A803QBS0</accession>
<name>A0A803QBS0_CANSA</name>
<reference evidence="2" key="2">
    <citation type="submission" date="2021-03" db="UniProtKB">
        <authorList>
            <consortium name="EnsemblPlants"/>
        </authorList>
    </citation>
    <scope>IDENTIFICATION</scope>
</reference>
<protein>
    <submittedName>
        <fullName evidence="2">Uncharacterized protein</fullName>
    </submittedName>
</protein>
<feature type="compositionally biased region" description="Basic and acidic residues" evidence="1">
    <location>
        <begin position="58"/>
        <end position="76"/>
    </location>
</feature>
<dbReference type="Gramene" id="evm.model.08.597">
    <property type="protein sequence ID" value="cds.evm.model.08.597"/>
    <property type="gene ID" value="evm.TU.08.597"/>
</dbReference>
<evidence type="ECO:0000313" key="3">
    <source>
        <dbReference type="Proteomes" id="UP000596661"/>
    </source>
</evidence>
<proteinExistence type="predicted"/>
<evidence type="ECO:0000256" key="1">
    <source>
        <dbReference type="SAM" id="MobiDB-lite"/>
    </source>
</evidence>
<dbReference type="EnsemblPlants" id="evm.model.08.597">
    <property type="protein sequence ID" value="cds.evm.model.08.597"/>
    <property type="gene ID" value="evm.TU.08.597"/>
</dbReference>
<feature type="region of interest" description="Disordered" evidence="1">
    <location>
        <begin position="53"/>
        <end position="76"/>
    </location>
</feature>
<sequence>MDAIRWRRPALEDAISWRRQRCSLEETTQTTPLVGGDDAILARGDNAVRWRRRRRPRRSLEKKKSSREGEDREMLF</sequence>
<organism evidence="2 3">
    <name type="scientific">Cannabis sativa</name>
    <name type="common">Hemp</name>
    <name type="synonym">Marijuana</name>
    <dbReference type="NCBI Taxonomy" id="3483"/>
    <lineage>
        <taxon>Eukaryota</taxon>
        <taxon>Viridiplantae</taxon>
        <taxon>Streptophyta</taxon>
        <taxon>Embryophyta</taxon>
        <taxon>Tracheophyta</taxon>
        <taxon>Spermatophyta</taxon>
        <taxon>Magnoliopsida</taxon>
        <taxon>eudicotyledons</taxon>
        <taxon>Gunneridae</taxon>
        <taxon>Pentapetalae</taxon>
        <taxon>rosids</taxon>
        <taxon>fabids</taxon>
        <taxon>Rosales</taxon>
        <taxon>Cannabaceae</taxon>
        <taxon>Cannabis</taxon>
    </lineage>
</organism>
<dbReference type="AlphaFoldDB" id="A0A803QBS0"/>
<dbReference type="EMBL" id="UZAU01000689">
    <property type="status" value="NOT_ANNOTATED_CDS"/>
    <property type="molecule type" value="Genomic_DNA"/>
</dbReference>